<feature type="compositionally biased region" description="Polar residues" evidence="1">
    <location>
        <begin position="72"/>
        <end position="87"/>
    </location>
</feature>
<feature type="region of interest" description="Disordered" evidence="1">
    <location>
        <begin position="43"/>
        <end position="98"/>
    </location>
</feature>
<keyword evidence="2" id="KW-1133">Transmembrane helix</keyword>
<name>A0A6J7E7F9_9ZZZZ</name>
<reference evidence="3" key="1">
    <citation type="submission" date="2020-05" db="EMBL/GenBank/DDBJ databases">
        <authorList>
            <person name="Chiriac C."/>
            <person name="Salcher M."/>
            <person name="Ghai R."/>
            <person name="Kavagutti S V."/>
        </authorList>
    </citation>
    <scope>NUCLEOTIDE SEQUENCE</scope>
</reference>
<sequence length="98" mass="10538">MSALAWWLIPIGATILAILWAMFRARPEKPAEAHAGMAGLRRLADAMERPMPSDQIRQPIDQSKRGAGGARTDSSQGGDSTHPGDTTRSGENRAQDQA</sequence>
<keyword evidence="2" id="KW-0472">Membrane</keyword>
<gene>
    <name evidence="3" type="ORF">UFOPK3402_01126</name>
</gene>
<proteinExistence type="predicted"/>
<dbReference type="AlphaFoldDB" id="A0A6J7E7F9"/>
<dbReference type="EMBL" id="CAFBLS010000133">
    <property type="protein sequence ID" value="CAB4878997.1"/>
    <property type="molecule type" value="Genomic_DNA"/>
</dbReference>
<protein>
    <submittedName>
        <fullName evidence="3">Unannotated protein</fullName>
    </submittedName>
</protein>
<organism evidence="3">
    <name type="scientific">freshwater metagenome</name>
    <dbReference type="NCBI Taxonomy" id="449393"/>
    <lineage>
        <taxon>unclassified sequences</taxon>
        <taxon>metagenomes</taxon>
        <taxon>ecological metagenomes</taxon>
    </lineage>
</organism>
<evidence type="ECO:0000256" key="2">
    <source>
        <dbReference type="SAM" id="Phobius"/>
    </source>
</evidence>
<feature type="transmembrane region" description="Helical" evidence="2">
    <location>
        <begin position="6"/>
        <end position="23"/>
    </location>
</feature>
<evidence type="ECO:0000313" key="3">
    <source>
        <dbReference type="EMBL" id="CAB4878997.1"/>
    </source>
</evidence>
<accession>A0A6J7E7F9</accession>
<evidence type="ECO:0000256" key="1">
    <source>
        <dbReference type="SAM" id="MobiDB-lite"/>
    </source>
</evidence>
<keyword evidence="2" id="KW-0812">Transmembrane</keyword>
<feature type="compositionally biased region" description="Basic and acidic residues" evidence="1">
    <location>
        <begin position="88"/>
        <end position="98"/>
    </location>
</feature>